<name>A0AAD1S3Z6_PELCU</name>
<sequence length="179" mass="19579">MAGTMCVGGMEKSCTISGPTAHNGIPSPRPGNREERINHHLLLQPHRPKISGTRDPDERLMAKALGERNIASRSLPPWTSGLAAKRATLTQGLSSHSPATQLALPLPRQQHNQAADAEIPAGYDTNPRTIDSGRLHNERLIPKRLRRGPYSTAWMDYTMMPALRDVSSMLYESSRAGIG</sequence>
<dbReference type="EMBL" id="OW240916">
    <property type="protein sequence ID" value="CAH2291851.1"/>
    <property type="molecule type" value="Genomic_DNA"/>
</dbReference>
<gene>
    <name evidence="1" type="ORF">PECUL_23A001830</name>
</gene>
<dbReference type="AlphaFoldDB" id="A0AAD1S3Z6"/>
<dbReference type="Proteomes" id="UP001295444">
    <property type="component" value="Chromosome 05"/>
</dbReference>
<reference evidence="1" key="1">
    <citation type="submission" date="2022-03" db="EMBL/GenBank/DDBJ databases">
        <authorList>
            <person name="Alioto T."/>
            <person name="Alioto T."/>
            <person name="Gomez Garrido J."/>
        </authorList>
    </citation>
    <scope>NUCLEOTIDE SEQUENCE</scope>
</reference>
<organism evidence="1 2">
    <name type="scientific">Pelobates cultripes</name>
    <name type="common">Western spadefoot toad</name>
    <dbReference type="NCBI Taxonomy" id="61616"/>
    <lineage>
        <taxon>Eukaryota</taxon>
        <taxon>Metazoa</taxon>
        <taxon>Chordata</taxon>
        <taxon>Craniata</taxon>
        <taxon>Vertebrata</taxon>
        <taxon>Euteleostomi</taxon>
        <taxon>Amphibia</taxon>
        <taxon>Batrachia</taxon>
        <taxon>Anura</taxon>
        <taxon>Pelobatoidea</taxon>
        <taxon>Pelobatidae</taxon>
        <taxon>Pelobates</taxon>
    </lineage>
</organism>
<proteinExistence type="predicted"/>
<accession>A0AAD1S3Z6</accession>
<evidence type="ECO:0000313" key="2">
    <source>
        <dbReference type="Proteomes" id="UP001295444"/>
    </source>
</evidence>
<evidence type="ECO:0000313" key="1">
    <source>
        <dbReference type="EMBL" id="CAH2291851.1"/>
    </source>
</evidence>
<keyword evidence="2" id="KW-1185">Reference proteome</keyword>
<protein>
    <submittedName>
        <fullName evidence="1">Uncharacterized protein</fullName>
    </submittedName>
</protein>